<dbReference type="EMBL" id="BMAU01021268">
    <property type="protein sequence ID" value="GFY07141.1"/>
    <property type="molecule type" value="Genomic_DNA"/>
</dbReference>
<protein>
    <submittedName>
        <fullName evidence="1">Uncharacterized protein</fullName>
    </submittedName>
</protein>
<gene>
    <name evidence="1" type="ORF">TNCV_276881</name>
</gene>
<evidence type="ECO:0000313" key="2">
    <source>
        <dbReference type="Proteomes" id="UP000887159"/>
    </source>
</evidence>
<dbReference type="Proteomes" id="UP000887159">
    <property type="component" value="Unassembled WGS sequence"/>
</dbReference>
<proteinExistence type="predicted"/>
<reference evidence="1" key="1">
    <citation type="submission" date="2020-08" db="EMBL/GenBank/DDBJ databases">
        <title>Multicomponent nature underlies the extraordinary mechanical properties of spider dragline silk.</title>
        <authorList>
            <person name="Kono N."/>
            <person name="Nakamura H."/>
            <person name="Mori M."/>
            <person name="Yoshida Y."/>
            <person name="Ohtoshi R."/>
            <person name="Malay A.D."/>
            <person name="Moran D.A.P."/>
            <person name="Tomita M."/>
            <person name="Numata K."/>
            <person name="Arakawa K."/>
        </authorList>
    </citation>
    <scope>NUCLEOTIDE SEQUENCE</scope>
</reference>
<name>A0A8X6S7I2_TRICX</name>
<dbReference type="AlphaFoldDB" id="A0A8X6S7I2"/>
<comment type="caution">
    <text evidence="1">The sequence shown here is derived from an EMBL/GenBank/DDBJ whole genome shotgun (WGS) entry which is preliminary data.</text>
</comment>
<accession>A0A8X6S7I2</accession>
<keyword evidence="2" id="KW-1185">Reference proteome</keyword>
<sequence length="113" mass="12454">MPQNVPKSQAHKNSSVGTAADLKSTFVPFMEERSATEEGSVEHGLKTTGVEDSLKTKKVENKTELPHYYVAAVTQWSRYRIVVGMSRVPANPPCRGAMHVKSVESSDVLPLVW</sequence>
<organism evidence="1 2">
    <name type="scientific">Trichonephila clavipes</name>
    <name type="common">Golden silk orbweaver</name>
    <name type="synonym">Nephila clavipes</name>
    <dbReference type="NCBI Taxonomy" id="2585209"/>
    <lineage>
        <taxon>Eukaryota</taxon>
        <taxon>Metazoa</taxon>
        <taxon>Ecdysozoa</taxon>
        <taxon>Arthropoda</taxon>
        <taxon>Chelicerata</taxon>
        <taxon>Arachnida</taxon>
        <taxon>Araneae</taxon>
        <taxon>Araneomorphae</taxon>
        <taxon>Entelegynae</taxon>
        <taxon>Araneoidea</taxon>
        <taxon>Nephilidae</taxon>
        <taxon>Trichonephila</taxon>
    </lineage>
</organism>
<evidence type="ECO:0000313" key="1">
    <source>
        <dbReference type="EMBL" id="GFY07141.1"/>
    </source>
</evidence>